<dbReference type="InterPro" id="IPR026278">
    <property type="entry name" value="KhtT"/>
</dbReference>
<dbReference type="InterPro" id="IPR036721">
    <property type="entry name" value="RCK_C_sf"/>
</dbReference>
<comment type="caution">
    <text evidence="2">The sequence shown here is derived from an EMBL/GenBank/DDBJ whole genome shotgun (WGS) entry which is preliminary data.</text>
</comment>
<evidence type="ECO:0000313" key="2">
    <source>
        <dbReference type="EMBL" id="GGJ75947.1"/>
    </source>
</evidence>
<dbReference type="InterPro" id="IPR058776">
    <property type="entry name" value="KhtT-like_N"/>
</dbReference>
<dbReference type="GO" id="GO:0006813">
    <property type="term" value="P:potassium ion transport"/>
    <property type="evidence" value="ECO:0007669"/>
    <property type="project" value="InterPro"/>
</dbReference>
<dbReference type="AlphaFoldDB" id="A0A917PG71"/>
<dbReference type="SUPFAM" id="SSF116726">
    <property type="entry name" value="TrkA C-terminal domain-like"/>
    <property type="match status" value="1"/>
</dbReference>
<dbReference type="Gene3D" id="3.30.70.1450">
    <property type="entry name" value="Regulator of K+ conductance, C-terminal domain"/>
    <property type="match status" value="1"/>
</dbReference>
<dbReference type="Pfam" id="PF02080">
    <property type="entry name" value="TrkA_C"/>
    <property type="match status" value="1"/>
</dbReference>
<dbReference type="Proteomes" id="UP000636956">
    <property type="component" value="Unassembled WGS sequence"/>
</dbReference>
<name>A0A917PG71_9MICO</name>
<feature type="domain" description="RCK C-terminal" evidence="1">
    <location>
        <begin position="73"/>
        <end position="158"/>
    </location>
</feature>
<dbReference type="PIRSF" id="PIRSF005028">
    <property type="entry name" value="KhtT"/>
    <property type="match status" value="1"/>
</dbReference>
<sequence length="165" mass="17227">MVDVRRVDLPGIGVLHSFDTTDALEISVVAHRAGVRDLLVRHAQSDEPVVTARLETDEAHQLAELLGGTRIIESIADVDAMPGVPIGWVSVHDGDAVDGRELGSVDALGDGTVQVIAIVRGDRVHASPAPDFRISAGDMLVAAGAPDRIAHAFRAAGAPTAEHEA</sequence>
<dbReference type="Pfam" id="PF25991">
    <property type="entry name" value="KhtT_N"/>
    <property type="match status" value="1"/>
</dbReference>
<keyword evidence="3" id="KW-1185">Reference proteome</keyword>
<dbReference type="PROSITE" id="PS51202">
    <property type="entry name" value="RCK_C"/>
    <property type="match status" value="1"/>
</dbReference>
<dbReference type="EMBL" id="BMMD01000005">
    <property type="protein sequence ID" value="GGJ75947.1"/>
    <property type="molecule type" value="Genomic_DNA"/>
</dbReference>
<reference evidence="2" key="1">
    <citation type="journal article" date="2014" name="Int. J. Syst. Evol. Microbiol.">
        <title>Complete genome sequence of Corynebacterium casei LMG S-19264T (=DSM 44701T), isolated from a smear-ripened cheese.</title>
        <authorList>
            <consortium name="US DOE Joint Genome Institute (JGI-PGF)"/>
            <person name="Walter F."/>
            <person name="Albersmeier A."/>
            <person name="Kalinowski J."/>
            <person name="Ruckert C."/>
        </authorList>
    </citation>
    <scope>NUCLEOTIDE SEQUENCE</scope>
    <source>
        <strain evidence="2">CGMCC 1.8984</strain>
    </source>
</reference>
<dbReference type="RefSeq" id="WP_188742614.1">
    <property type="nucleotide sequence ID" value="NZ_BAABFW010000021.1"/>
</dbReference>
<organism evidence="2 3">
    <name type="scientific">Agromyces bauzanensis</name>
    <dbReference type="NCBI Taxonomy" id="1308924"/>
    <lineage>
        <taxon>Bacteria</taxon>
        <taxon>Bacillati</taxon>
        <taxon>Actinomycetota</taxon>
        <taxon>Actinomycetes</taxon>
        <taxon>Micrococcales</taxon>
        <taxon>Microbacteriaceae</taxon>
        <taxon>Agromyces</taxon>
    </lineage>
</organism>
<dbReference type="InterPro" id="IPR006037">
    <property type="entry name" value="RCK_C"/>
</dbReference>
<gene>
    <name evidence="2" type="ORF">GCM10011372_12810</name>
</gene>
<reference evidence="2" key="2">
    <citation type="submission" date="2020-09" db="EMBL/GenBank/DDBJ databases">
        <authorList>
            <person name="Sun Q."/>
            <person name="Zhou Y."/>
        </authorList>
    </citation>
    <scope>NUCLEOTIDE SEQUENCE</scope>
    <source>
        <strain evidence="2">CGMCC 1.8984</strain>
    </source>
</reference>
<protein>
    <submittedName>
        <fullName evidence="2">Potassium transporter TrkA</fullName>
    </submittedName>
</protein>
<evidence type="ECO:0000313" key="3">
    <source>
        <dbReference type="Proteomes" id="UP000636956"/>
    </source>
</evidence>
<evidence type="ECO:0000259" key="1">
    <source>
        <dbReference type="PROSITE" id="PS51202"/>
    </source>
</evidence>
<dbReference type="GO" id="GO:0008324">
    <property type="term" value="F:monoatomic cation transmembrane transporter activity"/>
    <property type="evidence" value="ECO:0007669"/>
    <property type="project" value="InterPro"/>
</dbReference>
<proteinExistence type="predicted"/>
<accession>A0A917PG71</accession>